<dbReference type="RefSeq" id="WP_155656445.1">
    <property type="nucleotide sequence ID" value="NZ_WOBN01000027.1"/>
</dbReference>
<protein>
    <submittedName>
        <fullName evidence="1">Uncharacterized protein</fullName>
    </submittedName>
</protein>
<accession>A0A844P3X9</accession>
<evidence type="ECO:0000313" key="1">
    <source>
        <dbReference type="EMBL" id="MUK50773.1"/>
    </source>
</evidence>
<proteinExistence type="predicted"/>
<name>A0A844P3X9_ALIFS</name>
<reference evidence="1 2" key="1">
    <citation type="submission" date="2019-11" db="EMBL/GenBank/DDBJ databases">
        <title>Using colonization assays and comparative genomics to discover symbiosis behaviors and factors in Vibrio fischeri.</title>
        <authorList>
            <person name="Bongrand C."/>
            <person name="Moriano-Gutierrez S."/>
            <person name="Arevalo P."/>
            <person name="Mcfall-Ngai M."/>
            <person name="Visick K."/>
            <person name="Polz M.F."/>
            <person name="Ruby E.G."/>
        </authorList>
    </citation>
    <scope>NUCLEOTIDE SEQUENCE [LARGE SCALE GENOMIC DNA]</scope>
    <source>
        <strain evidence="2">emors.4.1</strain>
    </source>
</reference>
<dbReference type="EMBL" id="WOBN01000027">
    <property type="protein sequence ID" value="MUK50773.1"/>
    <property type="molecule type" value="Genomic_DNA"/>
</dbReference>
<comment type="caution">
    <text evidence="1">The sequence shown here is derived from an EMBL/GenBank/DDBJ whole genome shotgun (WGS) entry which is preliminary data.</text>
</comment>
<dbReference type="Proteomes" id="UP000448038">
    <property type="component" value="Unassembled WGS sequence"/>
</dbReference>
<sequence length="329" mass="37687">MNFDFEKDILDWSNETISRLGYELSERNEVSSRLSQVFGILRNRIPSIPRKIKIAKHFSCSQNYLGGYRQVISEIKSGRDLMPRCSRQQTNKSGFTDRMLLDWGIYHLHLGTDKIKKGKNKGLIQGHKDILFIFITNEVAYIIGIFDHSSWAKQEVLQIVYDNWPHLLEQWKLREVVDLAQEVTDEDRKFLRDGNINSPIKIGNHIYLGPGGGITSAGNGLNEMDKALIVLKAADLLHKWITENMGVIEKNINSKLGVIKFDVSRFILSRTYSVYAPKNKLRIFIPSTDPAGSLVHPTQAMIIEPERENYSYYEPGSFSDILFQHIEGT</sequence>
<dbReference type="AlphaFoldDB" id="A0A844P3X9"/>
<gene>
    <name evidence="1" type="ORF">GNP88_16610</name>
</gene>
<organism evidence="1 2">
    <name type="scientific">Aliivibrio fischeri</name>
    <name type="common">Vibrio fischeri</name>
    <dbReference type="NCBI Taxonomy" id="668"/>
    <lineage>
        <taxon>Bacteria</taxon>
        <taxon>Pseudomonadati</taxon>
        <taxon>Pseudomonadota</taxon>
        <taxon>Gammaproteobacteria</taxon>
        <taxon>Vibrionales</taxon>
        <taxon>Vibrionaceae</taxon>
        <taxon>Aliivibrio</taxon>
    </lineage>
</organism>
<evidence type="ECO:0000313" key="2">
    <source>
        <dbReference type="Proteomes" id="UP000448038"/>
    </source>
</evidence>